<dbReference type="InterPro" id="IPR002934">
    <property type="entry name" value="Polymerase_NTP_transf_dom"/>
</dbReference>
<comment type="caution">
    <text evidence="2">The sequence shown here is derived from an EMBL/GenBank/DDBJ whole genome shotgun (WGS) entry which is preliminary data.</text>
</comment>
<dbReference type="GO" id="GO:0016779">
    <property type="term" value="F:nucleotidyltransferase activity"/>
    <property type="evidence" value="ECO:0007669"/>
    <property type="project" value="InterPro"/>
</dbReference>
<sequence length="156" mass="18390">MNKRDLQDLIEHLRRHLGERLDAVVLFGSRARGEATEESDWDLLIVVEGLPRSPLDRQRLWLSVAPREWRACAAPLLRTPEEWYRRVTPLSLDIALDGVILYDAQGRMKHFLKKLRRQIRHIGLVRRRIHGQPVWLWQQGSPPQGWEKRLQEVAKT</sequence>
<dbReference type="EMBL" id="LSFI01000003">
    <property type="protein sequence ID" value="OAG28553.1"/>
    <property type="molecule type" value="Genomic_DNA"/>
</dbReference>
<gene>
    <name evidence="2" type="ORF">TH606_00940</name>
</gene>
<dbReference type="Gene3D" id="3.30.460.10">
    <property type="entry name" value="Beta Polymerase, domain 2"/>
    <property type="match status" value="1"/>
</dbReference>
<dbReference type="Pfam" id="PF01909">
    <property type="entry name" value="NTP_transf_2"/>
    <property type="match status" value="1"/>
</dbReference>
<accession>A0A177E9C3</accession>
<evidence type="ECO:0000259" key="1">
    <source>
        <dbReference type="Pfam" id="PF01909"/>
    </source>
</evidence>
<evidence type="ECO:0000313" key="2">
    <source>
        <dbReference type="EMBL" id="OAG28553.1"/>
    </source>
</evidence>
<name>A0A177E9C3_9BACT</name>
<dbReference type="RefSeq" id="WP_068540670.1">
    <property type="nucleotide sequence ID" value="NZ_LSFI01000003.1"/>
</dbReference>
<organism evidence="2 3">
    <name type="scientific">Thermodesulfatator autotrophicus</name>
    <dbReference type="NCBI Taxonomy" id="1795632"/>
    <lineage>
        <taxon>Bacteria</taxon>
        <taxon>Pseudomonadati</taxon>
        <taxon>Thermodesulfobacteriota</taxon>
        <taxon>Thermodesulfobacteria</taxon>
        <taxon>Thermodesulfobacteriales</taxon>
        <taxon>Thermodesulfatatoraceae</taxon>
        <taxon>Thermodesulfatator</taxon>
    </lineage>
</organism>
<dbReference type="PANTHER" id="PTHR33933">
    <property type="entry name" value="NUCLEOTIDYLTRANSFERASE"/>
    <property type="match status" value="1"/>
</dbReference>
<dbReference type="InterPro" id="IPR052548">
    <property type="entry name" value="Type_VII_TA_antitoxin"/>
</dbReference>
<keyword evidence="3" id="KW-1185">Reference proteome</keyword>
<proteinExistence type="predicted"/>
<reference evidence="2 3" key="1">
    <citation type="submission" date="2016-02" db="EMBL/GenBank/DDBJ databases">
        <title>Draft genome sequence of Thermodesulfatator sp. S606.</title>
        <authorList>
            <person name="Lai Q."/>
            <person name="Cao J."/>
            <person name="Dupont S."/>
            <person name="Shao Z."/>
            <person name="Jebbar M."/>
            <person name="Alain K."/>
        </authorList>
    </citation>
    <scope>NUCLEOTIDE SEQUENCE [LARGE SCALE GENOMIC DNA]</scope>
    <source>
        <strain evidence="2 3">S606</strain>
    </source>
</reference>
<evidence type="ECO:0000313" key="3">
    <source>
        <dbReference type="Proteomes" id="UP000076964"/>
    </source>
</evidence>
<dbReference type="SUPFAM" id="SSF81301">
    <property type="entry name" value="Nucleotidyltransferase"/>
    <property type="match status" value="1"/>
</dbReference>
<feature type="domain" description="Polymerase nucleotidyl transferase" evidence="1">
    <location>
        <begin position="11"/>
        <end position="51"/>
    </location>
</feature>
<dbReference type="CDD" id="cd05403">
    <property type="entry name" value="NT_KNTase_like"/>
    <property type="match status" value="1"/>
</dbReference>
<dbReference type="AlphaFoldDB" id="A0A177E9C3"/>
<dbReference type="OrthoDB" id="5899752at2"/>
<dbReference type="Proteomes" id="UP000076964">
    <property type="component" value="Unassembled WGS sequence"/>
</dbReference>
<protein>
    <recommendedName>
        <fullName evidence="1">Polymerase nucleotidyl transferase domain-containing protein</fullName>
    </recommendedName>
</protein>
<dbReference type="PANTHER" id="PTHR33933:SF1">
    <property type="entry name" value="PROTEIN ADENYLYLTRANSFERASE MNTA-RELATED"/>
    <property type="match status" value="1"/>
</dbReference>
<dbReference type="InterPro" id="IPR043519">
    <property type="entry name" value="NT_sf"/>
</dbReference>
<dbReference type="STRING" id="1795632.TH606_00940"/>